<dbReference type="PANTHER" id="PTHR43194">
    <property type="entry name" value="HYDROLASE ALPHA/BETA FOLD FAMILY"/>
    <property type="match status" value="1"/>
</dbReference>
<evidence type="ECO:0000313" key="2">
    <source>
        <dbReference type="EMBL" id="CEM37424.1"/>
    </source>
</evidence>
<dbReference type="Proteomes" id="UP000041254">
    <property type="component" value="Unassembled WGS sequence"/>
</dbReference>
<reference evidence="2 3" key="1">
    <citation type="submission" date="2014-11" db="EMBL/GenBank/DDBJ databases">
        <authorList>
            <person name="Zhu J."/>
            <person name="Qi W."/>
            <person name="Song R."/>
        </authorList>
    </citation>
    <scope>NUCLEOTIDE SEQUENCE [LARGE SCALE GENOMIC DNA]</scope>
</reference>
<accession>A0A0G4H1P6</accession>
<evidence type="ECO:0000313" key="3">
    <source>
        <dbReference type="Proteomes" id="UP000041254"/>
    </source>
</evidence>
<dbReference type="InterPro" id="IPR000073">
    <property type="entry name" value="AB_hydrolase_1"/>
</dbReference>
<protein>
    <recommendedName>
        <fullName evidence="1">AB hydrolase-1 domain-containing protein</fullName>
    </recommendedName>
</protein>
<name>A0A0G4H1P6_VITBC</name>
<dbReference type="OrthoDB" id="408373at2759"/>
<sequence length="302" mass="32670">MPFFSSSSKPQLGRLYYEIRVDACAHHNAGATGGAMESAGEAPTIVFMSSILCDSAMWTPFIEALVASEFPTPFRAVMIDHASHGQSDPLRTPFSLEDEATAVCELLDSIDVTKGIFCGCSWGGHTAVHCALQRPSLVEQLWIMSSSLDGGSSSFFGGYMMPALIKTTGHTRFFASQVARAFLPAASAAKYTDFIHDMTRKMATGGMLTAWRSVILMRSDLEPRLREIECPTLLIGGEEDSGPSPATVERQAGLFTGVKERNPKHICKHHIILASSHLCMVDKADEVAQVVADFYNALLSGS</sequence>
<proteinExistence type="predicted"/>
<dbReference type="Gene3D" id="3.40.50.1820">
    <property type="entry name" value="alpha/beta hydrolase"/>
    <property type="match status" value="1"/>
</dbReference>
<dbReference type="Pfam" id="PF12697">
    <property type="entry name" value="Abhydrolase_6"/>
    <property type="match status" value="1"/>
</dbReference>
<dbReference type="InParanoid" id="A0A0G4H1P6"/>
<dbReference type="SUPFAM" id="SSF53474">
    <property type="entry name" value="alpha/beta-Hydrolases"/>
    <property type="match status" value="1"/>
</dbReference>
<dbReference type="EMBL" id="CDMY01000938">
    <property type="protein sequence ID" value="CEM37424.1"/>
    <property type="molecule type" value="Genomic_DNA"/>
</dbReference>
<feature type="domain" description="AB hydrolase-1" evidence="1">
    <location>
        <begin position="53"/>
        <end position="289"/>
    </location>
</feature>
<dbReference type="AlphaFoldDB" id="A0A0G4H1P6"/>
<gene>
    <name evidence="2" type="ORF">Vbra_19259</name>
</gene>
<dbReference type="InterPro" id="IPR029058">
    <property type="entry name" value="AB_hydrolase_fold"/>
</dbReference>
<keyword evidence="3" id="KW-1185">Reference proteome</keyword>
<dbReference type="VEuPathDB" id="CryptoDB:Vbra_19259"/>
<organism evidence="2 3">
    <name type="scientific">Vitrella brassicaformis (strain CCMP3155)</name>
    <dbReference type="NCBI Taxonomy" id="1169540"/>
    <lineage>
        <taxon>Eukaryota</taxon>
        <taxon>Sar</taxon>
        <taxon>Alveolata</taxon>
        <taxon>Colpodellida</taxon>
        <taxon>Vitrellaceae</taxon>
        <taxon>Vitrella</taxon>
    </lineage>
</organism>
<dbReference type="STRING" id="1169540.A0A0G4H1P6"/>
<dbReference type="PANTHER" id="PTHR43194:SF5">
    <property type="entry name" value="PIMELOYL-[ACYL-CARRIER PROTEIN] METHYL ESTER ESTERASE"/>
    <property type="match status" value="1"/>
</dbReference>
<evidence type="ECO:0000259" key="1">
    <source>
        <dbReference type="Pfam" id="PF12697"/>
    </source>
</evidence>
<dbReference type="InterPro" id="IPR050228">
    <property type="entry name" value="Carboxylesterase_BioH"/>
</dbReference>